<dbReference type="AlphaFoldDB" id="A0A817MC45"/>
<evidence type="ECO:0000313" key="11">
    <source>
        <dbReference type="Proteomes" id="UP000663825"/>
    </source>
</evidence>
<dbReference type="Gene3D" id="3.10.10.10">
    <property type="entry name" value="HIV Type 1 Reverse Transcriptase, subunit A, domain 1"/>
    <property type="match status" value="1"/>
</dbReference>
<sequence>STINIPSQSAIKTGDHPPIYSKQYSASYTDQDMKFQETQKLLERGQIEESTSPWSSPIVLVKKKDKTMRFCIDYRRLNAVTIKDAFPLPRIDEIFDQLSDAVYYTKFDFKSGYFQVPLSKEDRPKTAFSTRDNHYQFTVLPQGITNGPATFQRVINHILGPARWKYALAYIDDVIIYSKTFEEHLSHLNDICTILKNARFRLNPEKCEIAQTQTDYLGHNIKNGEIRPSPNNINGLLNTRLPQTADEACKFVKAAEYYRKFIPKFSQIAEPLRKFVPTTRTQQKKGQKTLIKLTNDELKAFDQLKQILTTDMVLRLPNNRFPFKVQTDASDEGIGAVLLQIYPEGDRPIAYLSKKFTQAQRKWSPMEQECYAFICALDKWHNYLSGIKFTWETDHKALTQLNQKAQINKRCERWRLKILEYDYKVKYIPGLTNSMPDYLSRSPVDDAEEDPDEISLLISKSTQTDFLDIINHSPVVAAVQTRAMKLRNLTSNDKNDTTILTPDTPIGENRITTISIEQLIQAQQNDNYAKNILNKIKKYKHYIINDNLLMRRTNPPVPYVPQGDLRKIILNIYHDSAANGAHFGRDKTIPKIKQRYFWPSMYKDIDNYIKSCIPCAQFNPRRQKPPVSMDFHGPINPTTQRGNKYIISLTDVLSKFVITKAVRDNTTLTAVRFLKEDVISKFGTPRCILTDNGTHFTSTMMDELVKQIGTTHLYSTPYHPQTNGQVERYNSTMDAKIAALSNLRKTDWDDQLPFVTFNYNTSIHSSTRQIPFEMMYGRSPVLPFDHQDTNVTLSYDPEHSKKLKQFLSTLNEQAKINIIKNQERYKQRYDMNRSNPTYNIGELVLCKTLNIRYKFDIRYEGPFRIVKQLTPKTFIIQHVKKPTLYRQVTTDVLLPIFERNF</sequence>
<dbReference type="InterPro" id="IPR036397">
    <property type="entry name" value="RNaseH_sf"/>
</dbReference>
<dbReference type="Pfam" id="PF00665">
    <property type="entry name" value="rve"/>
    <property type="match status" value="1"/>
</dbReference>
<keyword evidence="6" id="KW-0695">RNA-directed DNA polymerase</keyword>
<dbReference type="Pfam" id="PF17921">
    <property type="entry name" value="Integrase_H2C2"/>
    <property type="match status" value="1"/>
</dbReference>
<dbReference type="PROSITE" id="PS50994">
    <property type="entry name" value="INTEGRASE"/>
    <property type="match status" value="1"/>
</dbReference>
<keyword evidence="1" id="KW-0808">Transferase</keyword>
<dbReference type="Proteomes" id="UP000663825">
    <property type="component" value="Unassembled WGS sequence"/>
</dbReference>
<evidence type="ECO:0000256" key="4">
    <source>
        <dbReference type="ARBA" id="ARBA00022759"/>
    </source>
</evidence>
<evidence type="ECO:0000313" key="12">
    <source>
        <dbReference type="Proteomes" id="UP000663873"/>
    </source>
</evidence>
<dbReference type="Gene3D" id="3.30.420.10">
    <property type="entry name" value="Ribonuclease H-like superfamily/Ribonuclease H"/>
    <property type="match status" value="1"/>
</dbReference>
<dbReference type="Pfam" id="PF17917">
    <property type="entry name" value="RT_RNaseH"/>
    <property type="match status" value="1"/>
</dbReference>
<dbReference type="PANTHER" id="PTHR37984:SF5">
    <property type="entry name" value="PROTEIN NYNRIN-LIKE"/>
    <property type="match status" value="1"/>
</dbReference>
<dbReference type="EMBL" id="CAJOBP010017953">
    <property type="protein sequence ID" value="CAF4588919.1"/>
    <property type="molecule type" value="Genomic_DNA"/>
</dbReference>
<comment type="caution">
    <text evidence="9">The sequence shown here is derived from an EMBL/GenBank/DDBJ whole genome shotgun (WGS) entry which is preliminary data.</text>
</comment>
<evidence type="ECO:0000313" key="9">
    <source>
        <dbReference type="EMBL" id="CAF3042640.1"/>
    </source>
</evidence>
<keyword evidence="5" id="KW-0378">Hydrolase</keyword>
<dbReference type="InterPro" id="IPR043502">
    <property type="entry name" value="DNA/RNA_pol_sf"/>
</dbReference>
<dbReference type="SUPFAM" id="SSF56672">
    <property type="entry name" value="DNA/RNA polymerases"/>
    <property type="match status" value="1"/>
</dbReference>
<evidence type="ECO:0000259" key="8">
    <source>
        <dbReference type="PROSITE" id="PS50994"/>
    </source>
</evidence>
<dbReference type="Gene3D" id="3.30.70.270">
    <property type="match status" value="2"/>
</dbReference>
<dbReference type="PANTHER" id="PTHR37984">
    <property type="entry name" value="PROTEIN CBG26694"/>
    <property type="match status" value="1"/>
</dbReference>
<name>A0A817MC45_9BILA</name>
<organism evidence="9 11">
    <name type="scientific">Rotaria socialis</name>
    <dbReference type="NCBI Taxonomy" id="392032"/>
    <lineage>
        <taxon>Eukaryota</taxon>
        <taxon>Metazoa</taxon>
        <taxon>Spiralia</taxon>
        <taxon>Gnathifera</taxon>
        <taxon>Rotifera</taxon>
        <taxon>Eurotatoria</taxon>
        <taxon>Bdelloidea</taxon>
        <taxon>Philodinida</taxon>
        <taxon>Philodinidae</taxon>
        <taxon>Rotaria</taxon>
    </lineage>
</organism>
<dbReference type="CDD" id="cd01647">
    <property type="entry name" value="RT_LTR"/>
    <property type="match status" value="1"/>
</dbReference>
<evidence type="ECO:0000256" key="2">
    <source>
        <dbReference type="ARBA" id="ARBA00022695"/>
    </source>
</evidence>
<protein>
    <submittedName>
        <fullName evidence="9">Uncharacterized protein</fullName>
    </submittedName>
</protein>
<feature type="domain" description="Integrase catalytic" evidence="8">
    <location>
        <begin position="616"/>
        <end position="779"/>
    </location>
</feature>
<keyword evidence="4" id="KW-0255">Endonuclease</keyword>
<dbReference type="InterPro" id="IPR043128">
    <property type="entry name" value="Rev_trsase/Diguanyl_cyclase"/>
</dbReference>
<dbReference type="FunFam" id="1.10.340.70:FF:000001">
    <property type="entry name" value="Retrovirus-related Pol polyprotein from transposon gypsy-like Protein"/>
    <property type="match status" value="1"/>
</dbReference>
<reference evidence="9" key="1">
    <citation type="submission" date="2021-02" db="EMBL/GenBank/DDBJ databases">
        <authorList>
            <person name="Nowell W R."/>
        </authorList>
    </citation>
    <scope>NUCLEOTIDE SEQUENCE</scope>
</reference>
<feature type="non-terminal residue" evidence="9">
    <location>
        <position position="1"/>
    </location>
</feature>
<dbReference type="Gene3D" id="1.10.340.70">
    <property type="match status" value="1"/>
</dbReference>
<dbReference type="GO" id="GO:0003964">
    <property type="term" value="F:RNA-directed DNA polymerase activity"/>
    <property type="evidence" value="ECO:0007669"/>
    <property type="project" value="UniProtKB-KW"/>
</dbReference>
<dbReference type="InterPro" id="IPR041373">
    <property type="entry name" value="RT_RNaseH"/>
</dbReference>
<dbReference type="EMBL" id="CAJNXB010000293">
    <property type="protein sequence ID" value="CAF3042640.1"/>
    <property type="molecule type" value="Genomic_DNA"/>
</dbReference>
<dbReference type="OrthoDB" id="115435at2759"/>
<dbReference type="InterPro" id="IPR041588">
    <property type="entry name" value="Integrase_H2C2"/>
</dbReference>
<evidence type="ECO:0000256" key="1">
    <source>
        <dbReference type="ARBA" id="ARBA00022679"/>
    </source>
</evidence>
<proteinExistence type="predicted"/>
<dbReference type="InterPro" id="IPR000477">
    <property type="entry name" value="RT_dom"/>
</dbReference>
<dbReference type="FunFam" id="3.10.20.370:FF:000001">
    <property type="entry name" value="Retrovirus-related Pol polyprotein from transposon 17.6-like protein"/>
    <property type="match status" value="1"/>
</dbReference>
<dbReference type="GO" id="GO:0003676">
    <property type="term" value="F:nucleic acid binding"/>
    <property type="evidence" value="ECO:0007669"/>
    <property type="project" value="InterPro"/>
</dbReference>
<gene>
    <name evidence="9" type="ORF">TIS948_LOCUS3603</name>
    <name evidence="10" type="ORF">UJA718_LOCUS30874</name>
</gene>
<keyword evidence="12" id="KW-1185">Reference proteome</keyword>
<dbReference type="GO" id="GO:0004519">
    <property type="term" value="F:endonuclease activity"/>
    <property type="evidence" value="ECO:0007669"/>
    <property type="project" value="UniProtKB-KW"/>
</dbReference>
<keyword evidence="3" id="KW-0540">Nuclease</keyword>
<dbReference type="Proteomes" id="UP000663873">
    <property type="component" value="Unassembled WGS sequence"/>
</dbReference>
<dbReference type="Pfam" id="PF00078">
    <property type="entry name" value="RVT_1"/>
    <property type="match status" value="1"/>
</dbReference>
<evidence type="ECO:0000259" key="7">
    <source>
        <dbReference type="PROSITE" id="PS50878"/>
    </source>
</evidence>
<dbReference type="SUPFAM" id="SSF53098">
    <property type="entry name" value="Ribonuclease H-like"/>
    <property type="match status" value="1"/>
</dbReference>
<feature type="domain" description="Reverse transcriptase" evidence="7">
    <location>
        <begin position="42"/>
        <end position="221"/>
    </location>
</feature>
<dbReference type="FunFam" id="3.30.420.10:FF:000032">
    <property type="entry name" value="Retrovirus-related Pol polyprotein from transposon 297-like Protein"/>
    <property type="match status" value="1"/>
</dbReference>
<evidence type="ECO:0000256" key="5">
    <source>
        <dbReference type="ARBA" id="ARBA00022801"/>
    </source>
</evidence>
<dbReference type="GO" id="GO:0016787">
    <property type="term" value="F:hydrolase activity"/>
    <property type="evidence" value="ECO:0007669"/>
    <property type="project" value="UniProtKB-KW"/>
</dbReference>
<dbReference type="InterPro" id="IPR012337">
    <property type="entry name" value="RNaseH-like_sf"/>
</dbReference>
<evidence type="ECO:0000256" key="6">
    <source>
        <dbReference type="ARBA" id="ARBA00022918"/>
    </source>
</evidence>
<dbReference type="PROSITE" id="PS50878">
    <property type="entry name" value="RT_POL"/>
    <property type="match status" value="1"/>
</dbReference>
<dbReference type="InterPro" id="IPR050951">
    <property type="entry name" value="Retrovirus_Pol_polyprotein"/>
</dbReference>
<dbReference type="GO" id="GO:0015074">
    <property type="term" value="P:DNA integration"/>
    <property type="evidence" value="ECO:0007669"/>
    <property type="project" value="InterPro"/>
</dbReference>
<evidence type="ECO:0000256" key="3">
    <source>
        <dbReference type="ARBA" id="ARBA00022722"/>
    </source>
</evidence>
<keyword evidence="2" id="KW-0548">Nucleotidyltransferase</keyword>
<dbReference type="InterPro" id="IPR001584">
    <property type="entry name" value="Integrase_cat-core"/>
</dbReference>
<dbReference type="CDD" id="cd09274">
    <property type="entry name" value="RNase_HI_RT_Ty3"/>
    <property type="match status" value="1"/>
</dbReference>
<accession>A0A817MC45</accession>
<evidence type="ECO:0000313" key="10">
    <source>
        <dbReference type="EMBL" id="CAF4588919.1"/>
    </source>
</evidence>